<dbReference type="InterPro" id="IPR029052">
    <property type="entry name" value="Metallo-depent_PP-like"/>
</dbReference>
<dbReference type="InterPro" id="IPR051693">
    <property type="entry name" value="UPF0046_metallophosphoest"/>
</dbReference>
<comment type="similarity">
    <text evidence="1">Belongs to the UPF0046 family.</text>
</comment>
<dbReference type="InterPro" id="IPR004843">
    <property type="entry name" value="Calcineurin-like_PHP"/>
</dbReference>
<dbReference type="PANTHER" id="PTHR12905:SF0">
    <property type="entry name" value="CALCINEURIN-LIKE PHOSPHOESTERASE DOMAIN-CONTAINING PROTEIN"/>
    <property type="match status" value="1"/>
</dbReference>
<dbReference type="Proteomes" id="UP000887540">
    <property type="component" value="Unplaced"/>
</dbReference>
<dbReference type="SUPFAM" id="SSF56300">
    <property type="entry name" value="Metallo-dependent phosphatases"/>
    <property type="match status" value="1"/>
</dbReference>
<evidence type="ECO:0000313" key="3">
    <source>
        <dbReference type="Proteomes" id="UP000887540"/>
    </source>
</evidence>
<name>A0A914CP66_9BILA</name>
<dbReference type="Pfam" id="PF00149">
    <property type="entry name" value="Metallophos"/>
    <property type="match status" value="1"/>
</dbReference>
<sequence length="278" mass="31910">MAPIVVDPEPFSNDPDRLWKEWFATGKRICKKIAEPVKFDEPIYENKVRFVCISDTHEKLRELLPKIPNGDVLIHCGDFTNTCDQNELDEFNDAIGKLPHTHKIVVAGNHELGFDETEDQSLRDEQFQNHGTKEGYKLLTNCTVLHDKMVEIYGIKIYGSSWHSLEKFPYFKPRNQILKKWNLIPEGVDILLTHTPPLGHGDFWKGQCRYGDVDLLNTIEHRVKPKFHVFGHIHEETGVTTNGETIFVNAAICNHDLDKLKGLPILFDVPLKTGFKKS</sequence>
<dbReference type="Gene3D" id="3.60.21.10">
    <property type="match status" value="1"/>
</dbReference>
<protein>
    <submittedName>
        <fullName evidence="4">Calcineurin-like phosphoesterase domain-containing protein</fullName>
    </submittedName>
</protein>
<reference evidence="4" key="1">
    <citation type="submission" date="2022-11" db="UniProtKB">
        <authorList>
            <consortium name="WormBaseParasite"/>
        </authorList>
    </citation>
    <scope>IDENTIFICATION</scope>
</reference>
<evidence type="ECO:0000259" key="2">
    <source>
        <dbReference type="Pfam" id="PF00149"/>
    </source>
</evidence>
<dbReference type="PANTHER" id="PTHR12905">
    <property type="entry name" value="METALLOPHOSPHOESTERASE"/>
    <property type="match status" value="1"/>
</dbReference>
<organism evidence="3 4">
    <name type="scientific">Acrobeloides nanus</name>
    <dbReference type="NCBI Taxonomy" id="290746"/>
    <lineage>
        <taxon>Eukaryota</taxon>
        <taxon>Metazoa</taxon>
        <taxon>Ecdysozoa</taxon>
        <taxon>Nematoda</taxon>
        <taxon>Chromadorea</taxon>
        <taxon>Rhabditida</taxon>
        <taxon>Tylenchina</taxon>
        <taxon>Cephalobomorpha</taxon>
        <taxon>Cephaloboidea</taxon>
        <taxon>Cephalobidae</taxon>
        <taxon>Acrobeloides</taxon>
    </lineage>
</organism>
<evidence type="ECO:0000313" key="4">
    <source>
        <dbReference type="WBParaSite" id="ACRNAN_scaffold12934.g12838.t1"/>
    </source>
</evidence>
<proteinExistence type="inferred from homology"/>
<evidence type="ECO:0000256" key="1">
    <source>
        <dbReference type="ARBA" id="ARBA00007993"/>
    </source>
</evidence>
<accession>A0A914CP66</accession>
<dbReference type="WBParaSite" id="ACRNAN_scaffold12934.g12838.t1">
    <property type="protein sequence ID" value="ACRNAN_scaffold12934.g12838.t1"/>
    <property type="gene ID" value="ACRNAN_scaffold12934.g12838"/>
</dbReference>
<keyword evidence="3" id="KW-1185">Reference proteome</keyword>
<feature type="domain" description="Calcineurin-like phosphoesterase" evidence="2">
    <location>
        <begin position="49"/>
        <end position="235"/>
    </location>
</feature>
<dbReference type="CDD" id="cd07379">
    <property type="entry name" value="MPP_239FB"/>
    <property type="match status" value="1"/>
</dbReference>
<dbReference type="GO" id="GO:0016787">
    <property type="term" value="F:hydrolase activity"/>
    <property type="evidence" value="ECO:0007669"/>
    <property type="project" value="InterPro"/>
</dbReference>
<dbReference type="AlphaFoldDB" id="A0A914CP66"/>